<feature type="region of interest" description="Disordered" evidence="1">
    <location>
        <begin position="216"/>
        <end position="251"/>
    </location>
</feature>
<dbReference type="Proteomes" id="UP000034581">
    <property type="component" value="Unassembled WGS sequence"/>
</dbReference>
<gene>
    <name evidence="2" type="ORF">UR67_C0002G0042</name>
</gene>
<feature type="compositionally biased region" description="Basic and acidic residues" evidence="1">
    <location>
        <begin position="278"/>
        <end position="307"/>
    </location>
</feature>
<comment type="caution">
    <text evidence="2">The sequence shown here is derived from an EMBL/GenBank/DDBJ whole genome shotgun (WGS) entry which is preliminary data.</text>
</comment>
<dbReference type="EMBL" id="LBQB01000002">
    <property type="protein sequence ID" value="KKP69922.1"/>
    <property type="molecule type" value="Genomic_DNA"/>
</dbReference>
<evidence type="ECO:0000313" key="3">
    <source>
        <dbReference type="Proteomes" id="UP000034581"/>
    </source>
</evidence>
<feature type="compositionally biased region" description="Basic and acidic residues" evidence="1">
    <location>
        <begin position="40"/>
        <end position="69"/>
    </location>
</feature>
<accession>A0A0G0ERG2</accession>
<dbReference type="STRING" id="1618350.UR67_C0002G0042"/>
<evidence type="ECO:0008006" key="4">
    <source>
        <dbReference type="Google" id="ProtNLM"/>
    </source>
</evidence>
<sequence length="314" mass="36123">MNSMQMKMLRDAVNAAESNIKLAKNLLYQLEEGRGDRFERHDRFDHNDRNDRNDRRDRFDRNRNNDLNRRPQSAAIPVAKDKDINRDRELVGFFNGLEMLTESGKKFIVPRNYISKSFIVEGDTLKLVKDEGEEKFKQIRRVKRKRIVGTLSKKDGDFVVVTELGSFKVIPEAIAFYKAKEEDHLTVLVPAEKKATWASVEGIAVEEKEDIVDVTAEKDDKTEGKEVAPKKKYPKAKKTKEIKEEKSENTPVLEKEVVTPKDSQIIFEEGKEVTPEIKIEASKIEEPSVLEVKSEEKPPAPEHKKSEDDEEALQ</sequence>
<name>A0A0G0ERG2_UNCC3</name>
<evidence type="ECO:0000256" key="1">
    <source>
        <dbReference type="SAM" id="MobiDB-lite"/>
    </source>
</evidence>
<feature type="compositionally biased region" description="Basic and acidic residues" evidence="1">
    <location>
        <begin position="216"/>
        <end position="229"/>
    </location>
</feature>
<feature type="compositionally biased region" description="Basic and acidic residues" evidence="1">
    <location>
        <begin position="239"/>
        <end position="251"/>
    </location>
</feature>
<proteinExistence type="predicted"/>
<organism evidence="2 3">
    <name type="scientific">candidate division CPR3 bacterium GW2011_GWF2_35_18</name>
    <dbReference type="NCBI Taxonomy" id="1618350"/>
    <lineage>
        <taxon>Bacteria</taxon>
        <taxon>Bacteria division CPR3</taxon>
    </lineage>
</organism>
<evidence type="ECO:0000313" key="2">
    <source>
        <dbReference type="EMBL" id="KKP69922.1"/>
    </source>
</evidence>
<reference evidence="2 3" key="1">
    <citation type="journal article" date="2015" name="Nature">
        <title>rRNA introns, odd ribosomes, and small enigmatic genomes across a large radiation of phyla.</title>
        <authorList>
            <person name="Brown C.T."/>
            <person name="Hug L.A."/>
            <person name="Thomas B.C."/>
            <person name="Sharon I."/>
            <person name="Castelle C.J."/>
            <person name="Singh A."/>
            <person name="Wilkins M.J."/>
            <person name="Williams K.H."/>
            <person name="Banfield J.F."/>
        </authorList>
    </citation>
    <scope>NUCLEOTIDE SEQUENCE [LARGE SCALE GENOMIC DNA]</scope>
</reference>
<protein>
    <recommendedName>
        <fullName evidence="4">50S ribosomal protein L7/L12</fullName>
    </recommendedName>
</protein>
<feature type="region of interest" description="Disordered" evidence="1">
    <location>
        <begin position="278"/>
        <end position="314"/>
    </location>
</feature>
<dbReference type="AlphaFoldDB" id="A0A0G0ERG2"/>
<feature type="region of interest" description="Disordered" evidence="1">
    <location>
        <begin position="40"/>
        <end position="75"/>
    </location>
</feature>